<dbReference type="PANTHER" id="PTHR33332">
    <property type="entry name" value="REVERSE TRANSCRIPTASE DOMAIN-CONTAINING PROTEIN"/>
    <property type="match status" value="1"/>
</dbReference>
<evidence type="ECO:0000313" key="1">
    <source>
        <dbReference type="EMBL" id="EYC38764.1"/>
    </source>
</evidence>
<proteinExistence type="predicted"/>
<comment type="caution">
    <text evidence="1">The sequence shown here is derived from an EMBL/GenBank/DDBJ whole genome shotgun (WGS) entry which is preliminary data.</text>
</comment>
<sequence>MYANDIKVYAPYNSANYSEIHEALRSSILQLINWSQHFNIPVNLSKTTVFHLGRGDAMEYKIDDVTLRACDEIKDLGIHFKSDLSFDTHIRETVRKSLATLFTIFRNVHSNNAGILVKLFKAYVRPTLEYGSQVWSPSTEKRQKAVEKVQQIFTRMLHYRCTTPSQDDCSIPSYALRMRAFKLDSLLYRHVVNDIVFCFKALKMEYKLKASKYWIFRPCCGRAGGFVLLPTSS</sequence>
<dbReference type="PRINTS" id="PR01345">
    <property type="entry name" value="CERVTRCPTASE"/>
</dbReference>
<evidence type="ECO:0008006" key="3">
    <source>
        <dbReference type="Google" id="ProtNLM"/>
    </source>
</evidence>
<dbReference type="EMBL" id="JARK01000297">
    <property type="protein sequence ID" value="EYC38764.1"/>
    <property type="molecule type" value="Genomic_DNA"/>
</dbReference>
<dbReference type="STRING" id="53326.A0A016WG02"/>
<keyword evidence="2" id="KW-1185">Reference proteome</keyword>
<evidence type="ECO:0000313" key="2">
    <source>
        <dbReference type="Proteomes" id="UP000024635"/>
    </source>
</evidence>
<dbReference type="Proteomes" id="UP000024635">
    <property type="component" value="Unassembled WGS sequence"/>
</dbReference>
<organism evidence="1 2">
    <name type="scientific">Ancylostoma ceylanicum</name>
    <dbReference type="NCBI Taxonomy" id="53326"/>
    <lineage>
        <taxon>Eukaryota</taxon>
        <taxon>Metazoa</taxon>
        <taxon>Ecdysozoa</taxon>
        <taxon>Nematoda</taxon>
        <taxon>Chromadorea</taxon>
        <taxon>Rhabditida</taxon>
        <taxon>Rhabditina</taxon>
        <taxon>Rhabditomorpha</taxon>
        <taxon>Strongyloidea</taxon>
        <taxon>Ancylostomatidae</taxon>
        <taxon>Ancylostomatinae</taxon>
        <taxon>Ancylostoma</taxon>
    </lineage>
</organism>
<protein>
    <recommendedName>
        <fullName evidence="3">Reverse transcriptase domain-containing protein</fullName>
    </recommendedName>
</protein>
<accession>A0A016WG02</accession>
<gene>
    <name evidence="1" type="primary">Acey_s0697.g1612</name>
    <name evidence="1" type="ORF">Y032_0697g1612</name>
</gene>
<name>A0A016WG02_9BILA</name>
<dbReference type="OrthoDB" id="5873437at2759"/>
<dbReference type="AlphaFoldDB" id="A0A016WG02"/>
<reference evidence="2" key="1">
    <citation type="journal article" date="2015" name="Nat. Genet.">
        <title>The genome and transcriptome of the zoonotic hookworm Ancylostoma ceylanicum identify infection-specific gene families.</title>
        <authorList>
            <person name="Schwarz E.M."/>
            <person name="Hu Y."/>
            <person name="Antoshechkin I."/>
            <person name="Miller M.M."/>
            <person name="Sternberg P.W."/>
            <person name="Aroian R.V."/>
        </authorList>
    </citation>
    <scope>NUCLEOTIDE SEQUENCE</scope>
    <source>
        <strain evidence="2">HY135</strain>
    </source>
</reference>